<dbReference type="KEGG" id="amaq:GO499_01665"/>
<dbReference type="Gene3D" id="3.10.129.10">
    <property type="entry name" value="Hotdog Thioesterase"/>
    <property type="match status" value="1"/>
</dbReference>
<dbReference type="EMBL" id="CP046620">
    <property type="protein sequence ID" value="QHQ33979.1"/>
    <property type="molecule type" value="Genomic_DNA"/>
</dbReference>
<dbReference type="AlphaFoldDB" id="A0A6P1SYA6"/>
<comment type="similarity">
    <text evidence="1">Belongs to the 4-hydroxybenzoyl-CoA thioesterase family.</text>
</comment>
<dbReference type="Pfam" id="PF13279">
    <property type="entry name" value="4HBT_2"/>
    <property type="match status" value="1"/>
</dbReference>
<dbReference type="SUPFAM" id="SSF54637">
    <property type="entry name" value="Thioesterase/thiol ester dehydrase-isomerase"/>
    <property type="match status" value="1"/>
</dbReference>
<reference evidence="3 4" key="1">
    <citation type="submission" date="2019-12" db="EMBL/GenBank/DDBJ databases">
        <title>Complete genome sequence of Algicella marina strain 9Alg 56(T) isolated from the red alga Tichocarpus crinitus.</title>
        <authorList>
            <person name="Kim S.-G."/>
            <person name="Nedashkovskaya O.I."/>
        </authorList>
    </citation>
    <scope>NUCLEOTIDE SEQUENCE [LARGE SCALE GENOMIC DNA]</scope>
    <source>
        <strain evidence="3 4">9Alg 56</strain>
    </source>
</reference>
<protein>
    <submittedName>
        <fullName evidence="3">Acyl-CoA thioesterase</fullName>
    </submittedName>
</protein>
<gene>
    <name evidence="3" type="ORF">GO499_01665</name>
</gene>
<accession>A0A6P1SYA6</accession>
<keyword evidence="2" id="KW-0378">Hydrolase</keyword>
<organism evidence="3 4">
    <name type="scientific">Algicella marina</name>
    <dbReference type="NCBI Taxonomy" id="2683284"/>
    <lineage>
        <taxon>Bacteria</taxon>
        <taxon>Pseudomonadati</taxon>
        <taxon>Pseudomonadota</taxon>
        <taxon>Alphaproteobacteria</taxon>
        <taxon>Rhodobacterales</taxon>
        <taxon>Paracoccaceae</taxon>
        <taxon>Algicella</taxon>
    </lineage>
</organism>
<dbReference type="GO" id="GO:0047617">
    <property type="term" value="F:fatty acyl-CoA hydrolase activity"/>
    <property type="evidence" value="ECO:0007669"/>
    <property type="project" value="TreeGrafter"/>
</dbReference>
<keyword evidence="4" id="KW-1185">Reference proteome</keyword>
<name>A0A6P1SYA6_9RHOB</name>
<dbReference type="InterPro" id="IPR029069">
    <property type="entry name" value="HotDog_dom_sf"/>
</dbReference>
<evidence type="ECO:0000256" key="2">
    <source>
        <dbReference type="ARBA" id="ARBA00022801"/>
    </source>
</evidence>
<evidence type="ECO:0000256" key="1">
    <source>
        <dbReference type="ARBA" id="ARBA00005953"/>
    </source>
</evidence>
<dbReference type="RefSeq" id="WP_161860551.1">
    <property type="nucleotide sequence ID" value="NZ_CP046620.1"/>
</dbReference>
<dbReference type="CDD" id="cd00586">
    <property type="entry name" value="4HBT"/>
    <property type="match status" value="1"/>
</dbReference>
<proteinExistence type="inferred from homology"/>
<dbReference type="InterPro" id="IPR050563">
    <property type="entry name" value="4-hydroxybenzoyl-CoA_TE"/>
</dbReference>
<dbReference type="Proteomes" id="UP000464495">
    <property type="component" value="Chromosome"/>
</dbReference>
<sequence length="151" mass="16896">MKRPRQTRRAYAYFTDMTTRWRDNDAYGHMNNVVFYEYVDTCVNGWLKASGALDVPGGPVIGLVVESACVFHAPLGFPEPVAVGLRVSRIGTSSVQYDVGLFAPDGREAAAEARFTHVYVARDTRRPMPLPDRMREALASLQVSEADRERD</sequence>
<dbReference type="PANTHER" id="PTHR31793">
    <property type="entry name" value="4-HYDROXYBENZOYL-COA THIOESTERASE FAMILY MEMBER"/>
    <property type="match status" value="1"/>
</dbReference>
<evidence type="ECO:0000313" key="4">
    <source>
        <dbReference type="Proteomes" id="UP000464495"/>
    </source>
</evidence>
<evidence type="ECO:0000313" key="3">
    <source>
        <dbReference type="EMBL" id="QHQ33979.1"/>
    </source>
</evidence>
<dbReference type="PANTHER" id="PTHR31793:SF27">
    <property type="entry name" value="NOVEL THIOESTERASE SUPERFAMILY DOMAIN AND SAPOSIN A-TYPE DOMAIN CONTAINING PROTEIN (0610012H03RIK)"/>
    <property type="match status" value="1"/>
</dbReference>